<dbReference type="Proteomes" id="UP000030762">
    <property type="component" value="Unassembled WGS sequence"/>
</dbReference>
<evidence type="ECO:0000313" key="2">
    <source>
        <dbReference type="EMBL" id="EQC29812.1"/>
    </source>
</evidence>
<evidence type="ECO:0000256" key="1">
    <source>
        <dbReference type="SAM" id="MobiDB-lite"/>
    </source>
</evidence>
<dbReference type="EMBL" id="JH767180">
    <property type="protein sequence ID" value="EQC29812.1"/>
    <property type="molecule type" value="Genomic_DNA"/>
</dbReference>
<dbReference type="OrthoDB" id="78570at2759"/>
<accession>T0RIV0</accession>
<proteinExistence type="predicted"/>
<protein>
    <recommendedName>
        <fullName evidence="4">Biogenesis of lysosome-related organelles complex 1 subunit 5</fullName>
    </recommendedName>
</protein>
<dbReference type="GeneID" id="19953085"/>
<dbReference type="AlphaFoldDB" id="T0RIV0"/>
<dbReference type="OMA" id="NEGQEFL"/>
<dbReference type="InParanoid" id="T0RIV0"/>
<dbReference type="RefSeq" id="XP_008616651.1">
    <property type="nucleotide sequence ID" value="XM_008618429.1"/>
</dbReference>
<dbReference type="eggNOG" id="ENOG502S0XS">
    <property type="taxonomic scope" value="Eukaryota"/>
</dbReference>
<keyword evidence="3" id="KW-1185">Reference proteome</keyword>
<gene>
    <name evidence="2" type="ORF">SDRG_12358</name>
</gene>
<name>T0RIV0_SAPDV</name>
<reference evidence="2 3" key="1">
    <citation type="submission" date="2012-04" db="EMBL/GenBank/DDBJ databases">
        <title>The Genome Sequence of Saprolegnia declina VS20.</title>
        <authorList>
            <consortium name="The Broad Institute Genome Sequencing Platform"/>
            <person name="Russ C."/>
            <person name="Nusbaum C."/>
            <person name="Tyler B."/>
            <person name="van West P."/>
            <person name="Dieguez-Uribeondo J."/>
            <person name="de Bruijn I."/>
            <person name="Tripathy S."/>
            <person name="Jiang R."/>
            <person name="Young S.K."/>
            <person name="Zeng Q."/>
            <person name="Gargeya S."/>
            <person name="Fitzgerald M."/>
            <person name="Haas B."/>
            <person name="Abouelleil A."/>
            <person name="Alvarado L."/>
            <person name="Arachchi H.M."/>
            <person name="Berlin A."/>
            <person name="Chapman S.B."/>
            <person name="Goldberg J."/>
            <person name="Griggs A."/>
            <person name="Gujja S."/>
            <person name="Hansen M."/>
            <person name="Howarth C."/>
            <person name="Imamovic A."/>
            <person name="Larimer J."/>
            <person name="McCowen C."/>
            <person name="Montmayeur A."/>
            <person name="Murphy C."/>
            <person name="Neiman D."/>
            <person name="Pearson M."/>
            <person name="Priest M."/>
            <person name="Roberts A."/>
            <person name="Saif S."/>
            <person name="Shea T."/>
            <person name="Sisk P."/>
            <person name="Sykes S."/>
            <person name="Wortman J."/>
            <person name="Nusbaum C."/>
            <person name="Birren B."/>
        </authorList>
    </citation>
    <scope>NUCLEOTIDE SEQUENCE [LARGE SCALE GENOMIC DNA]</scope>
    <source>
        <strain evidence="2 3">VS20</strain>
    </source>
</reference>
<dbReference type="VEuPathDB" id="FungiDB:SDRG_12358"/>
<feature type="region of interest" description="Disordered" evidence="1">
    <location>
        <begin position="295"/>
        <end position="314"/>
    </location>
</feature>
<sequence>MLDNLKLRVLESSKQLKSQVEGHAVDMNQRMAVNLSTASERLGAVATATITTVNNASIDINNRMHSSVNSASEKITAVASATAQVVVAPVVQSAPPPLGAKDADDVVGGPFFAALAYRQEQVHTGHKALLESGEHLSTKLAATRRRVAEEAHSALYIQHNFGSLTQIADDVRSIRNTIQALVLAFEDAEQHLMTCTEDHLTLANAHFASQQQTELEQHEHTLLVQKEARMRQRQEERRRALGDAFEKDLKTYQALMTYQGHAPTHLSDDAEATQRARLESIELVVEPDVDLTTFYNGDDDLGVPRPRQLSEDDD</sequence>
<organism evidence="2 3">
    <name type="scientific">Saprolegnia diclina (strain VS20)</name>
    <dbReference type="NCBI Taxonomy" id="1156394"/>
    <lineage>
        <taxon>Eukaryota</taxon>
        <taxon>Sar</taxon>
        <taxon>Stramenopiles</taxon>
        <taxon>Oomycota</taxon>
        <taxon>Saprolegniomycetes</taxon>
        <taxon>Saprolegniales</taxon>
        <taxon>Saprolegniaceae</taxon>
        <taxon>Saprolegnia</taxon>
    </lineage>
</organism>
<evidence type="ECO:0000313" key="3">
    <source>
        <dbReference type="Proteomes" id="UP000030762"/>
    </source>
</evidence>
<evidence type="ECO:0008006" key="4">
    <source>
        <dbReference type="Google" id="ProtNLM"/>
    </source>
</evidence>